<dbReference type="SUPFAM" id="SSF52768">
    <property type="entry name" value="Arginase/deacetylase"/>
    <property type="match status" value="1"/>
</dbReference>
<reference evidence="5" key="1">
    <citation type="journal article" date="2019" name="Int. J. Syst. Evol. Microbiol.">
        <title>The Global Catalogue of Microorganisms (GCM) 10K type strain sequencing project: providing services to taxonomists for standard genome sequencing and annotation.</title>
        <authorList>
            <consortium name="The Broad Institute Genomics Platform"/>
            <consortium name="The Broad Institute Genome Sequencing Center for Infectious Disease"/>
            <person name="Wu L."/>
            <person name="Ma J."/>
        </authorList>
    </citation>
    <scope>NUCLEOTIDE SEQUENCE [LARGE SCALE GENOMIC DNA]</scope>
    <source>
        <strain evidence="5">CCUG 15531</strain>
    </source>
</reference>
<comment type="caution">
    <text evidence="4">The sequence shown here is derived from an EMBL/GenBank/DDBJ whole genome shotgun (WGS) entry which is preliminary data.</text>
</comment>
<evidence type="ECO:0000256" key="1">
    <source>
        <dbReference type="ARBA" id="ARBA00009227"/>
    </source>
</evidence>
<evidence type="ECO:0000313" key="5">
    <source>
        <dbReference type="Proteomes" id="UP001597227"/>
    </source>
</evidence>
<dbReference type="InterPro" id="IPR006035">
    <property type="entry name" value="Ureohydrolase"/>
</dbReference>
<keyword evidence="5" id="KW-1185">Reference proteome</keyword>
<dbReference type="RefSeq" id="WP_388039664.1">
    <property type="nucleotide sequence ID" value="NZ_JBHUEK010000025.1"/>
</dbReference>
<evidence type="ECO:0000256" key="2">
    <source>
        <dbReference type="ARBA" id="ARBA00022723"/>
    </source>
</evidence>
<dbReference type="PANTHER" id="PTHR11358:SF26">
    <property type="entry name" value="GUANIDINO ACID HYDROLASE, MITOCHONDRIAL"/>
    <property type="match status" value="1"/>
</dbReference>
<dbReference type="Gene3D" id="3.40.800.10">
    <property type="entry name" value="Ureohydrolase domain"/>
    <property type="match status" value="1"/>
</dbReference>
<gene>
    <name evidence="4" type="primary">speB</name>
    <name evidence="4" type="ORF">ACFSFW_15780</name>
</gene>
<dbReference type="EMBL" id="JBHUEK010000025">
    <property type="protein sequence ID" value="MFD1780126.1"/>
    <property type="molecule type" value="Genomic_DNA"/>
</dbReference>
<keyword evidence="3 4" id="KW-0378">Hydrolase</keyword>
<dbReference type="PANTHER" id="PTHR11358">
    <property type="entry name" value="ARGINASE/AGMATINASE"/>
    <property type="match status" value="1"/>
</dbReference>
<dbReference type="Pfam" id="PF00491">
    <property type="entry name" value="Arginase"/>
    <property type="match status" value="1"/>
</dbReference>
<protein>
    <submittedName>
        <fullName evidence="4">Agmatinase</fullName>
        <ecNumber evidence="4">3.5.3.11</ecNumber>
    </submittedName>
</protein>
<dbReference type="NCBIfam" id="TIGR01230">
    <property type="entry name" value="agmatinase"/>
    <property type="match status" value="1"/>
</dbReference>
<dbReference type="PROSITE" id="PS51409">
    <property type="entry name" value="ARGINASE_2"/>
    <property type="match status" value="1"/>
</dbReference>
<accession>A0ABW4MR33</accession>
<dbReference type="Proteomes" id="UP001597227">
    <property type="component" value="Unassembled WGS sequence"/>
</dbReference>
<evidence type="ECO:0000256" key="3">
    <source>
        <dbReference type="ARBA" id="ARBA00022801"/>
    </source>
</evidence>
<dbReference type="PIRSF" id="PIRSF036979">
    <property type="entry name" value="Arginase"/>
    <property type="match status" value="1"/>
</dbReference>
<evidence type="ECO:0000313" key="4">
    <source>
        <dbReference type="EMBL" id="MFD1780126.1"/>
    </source>
</evidence>
<keyword evidence="2" id="KW-0479">Metal-binding</keyword>
<sequence>MVNKDEREILNLPFVGICSFGKYPICEDLEQLEADVAILGAPYDMGTQWRSGTKMGPRGIREASTLYSFGLKGSYDSERDEMYLAPPTRIADCGDVDMVHGDLEQCFENIETTVRKIISKGAMPVVLGGDHSITIPFARGLETLGPFHVVHIDAHLDWADHRSGQRLGQGSPIRRMSEMSHVKGITSLGIRGVGSSRKQDFEDARNYGNAIMSPRVMREIGIKEVINQLPKGERFFVTIDIDGLDPSVSHGTGTPSPGGLFYDEVNEILEGIAKRGDVIGFDLVEVAPPYDPTGVTCITAARLIMDFIMFITKERERKGQLIGQSQSLVK</sequence>
<dbReference type="GO" id="GO:0008783">
    <property type="term" value="F:agmatinase activity"/>
    <property type="evidence" value="ECO:0007669"/>
    <property type="project" value="UniProtKB-EC"/>
</dbReference>
<dbReference type="InterPro" id="IPR005925">
    <property type="entry name" value="Agmatinase-rel"/>
</dbReference>
<dbReference type="CDD" id="cd11589">
    <property type="entry name" value="Agmatinase_like_1"/>
    <property type="match status" value="1"/>
</dbReference>
<proteinExistence type="inferred from homology"/>
<dbReference type="InterPro" id="IPR023696">
    <property type="entry name" value="Ureohydrolase_dom_sf"/>
</dbReference>
<comment type="similarity">
    <text evidence="1">Belongs to the arginase family. Agmatinase subfamily.</text>
</comment>
<name>A0ABW4MR33_9BACI</name>
<organism evidence="4 5">
    <name type="scientific">Fredinandcohnia salidurans</name>
    <dbReference type="NCBI Taxonomy" id="2595041"/>
    <lineage>
        <taxon>Bacteria</taxon>
        <taxon>Bacillati</taxon>
        <taxon>Bacillota</taxon>
        <taxon>Bacilli</taxon>
        <taxon>Bacillales</taxon>
        <taxon>Bacillaceae</taxon>
        <taxon>Fredinandcohnia</taxon>
    </lineage>
</organism>
<dbReference type="EC" id="3.5.3.11" evidence="4"/>